<dbReference type="InterPro" id="IPR013785">
    <property type="entry name" value="Aldolase_TIM"/>
</dbReference>
<keyword evidence="3" id="KW-0560">Oxidoreductase</keyword>
<dbReference type="SUPFAM" id="SSF51412">
    <property type="entry name" value="Inosine monophosphate dehydrogenase (IMPDH)"/>
    <property type="match status" value="1"/>
</dbReference>
<dbReference type="AlphaFoldDB" id="A0A554LGE5"/>
<comment type="caution">
    <text evidence="4">The sequence shown here is derived from an EMBL/GenBank/DDBJ whole genome shotgun (WGS) entry which is preliminary data.</text>
</comment>
<keyword evidence="2" id="KW-0288">FMN</keyword>
<dbReference type="Gene3D" id="3.20.20.70">
    <property type="entry name" value="Aldolase class I"/>
    <property type="match status" value="1"/>
</dbReference>
<dbReference type="GO" id="GO:0051213">
    <property type="term" value="F:dioxygenase activity"/>
    <property type="evidence" value="ECO:0007669"/>
    <property type="project" value="UniProtKB-KW"/>
</dbReference>
<evidence type="ECO:0000256" key="3">
    <source>
        <dbReference type="ARBA" id="ARBA00023002"/>
    </source>
</evidence>
<evidence type="ECO:0000313" key="4">
    <source>
        <dbReference type="EMBL" id="TSC91885.1"/>
    </source>
</evidence>
<dbReference type="EMBL" id="VMGI01000093">
    <property type="protein sequence ID" value="TSC91885.1"/>
    <property type="molecule type" value="Genomic_DNA"/>
</dbReference>
<name>A0A554LGE5_9BACT</name>
<protein>
    <submittedName>
        <fullName evidence="4">2-nitropropane dioxygenase</fullName>
    </submittedName>
</protein>
<evidence type="ECO:0000256" key="1">
    <source>
        <dbReference type="ARBA" id="ARBA00022630"/>
    </source>
</evidence>
<gene>
    <name evidence="4" type="ORF">CEN91_581</name>
</gene>
<evidence type="ECO:0000313" key="5">
    <source>
        <dbReference type="Proteomes" id="UP000315589"/>
    </source>
</evidence>
<dbReference type="Pfam" id="PF03060">
    <property type="entry name" value="NMO"/>
    <property type="match status" value="1"/>
</dbReference>
<dbReference type="CDD" id="cd04730">
    <property type="entry name" value="NPD_like"/>
    <property type="match status" value="1"/>
</dbReference>
<dbReference type="GO" id="GO:0018580">
    <property type="term" value="F:nitronate monooxygenase activity"/>
    <property type="evidence" value="ECO:0007669"/>
    <property type="project" value="InterPro"/>
</dbReference>
<reference evidence="4 5" key="1">
    <citation type="submission" date="2017-07" db="EMBL/GenBank/DDBJ databases">
        <title>Mechanisms for carbon and nitrogen cycling indicate functional differentiation within the Candidate Phyla Radiation.</title>
        <authorList>
            <person name="Danczak R.E."/>
            <person name="Johnston M.D."/>
            <person name="Kenah C."/>
            <person name="Slattery M."/>
            <person name="Wrighton K.C."/>
            <person name="Wilkins M.J."/>
        </authorList>
    </citation>
    <scope>NUCLEOTIDE SEQUENCE [LARGE SCALE GENOMIC DNA]</scope>
    <source>
        <strain evidence="4">Licking1014_85</strain>
    </source>
</reference>
<proteinExistence type="predicted"/>
<evidence type="ECO:0000256" key="2">
    <source>
        <dbReference type="ARBA" id="ARBA00022643"/>
    </source>
</evidence>
<keyword evidence="4" id="KW-0223">Dioxygenase</keyword>
<organism evidence="4 5">
    <name type="scientific">Candidatus Berkelbacteria bacterium Licking1014_85</name>
    <dbReference type="NCBI Taxonomy" id="2017148"/>
    <lineage>
        <taxon>Bacteria</taxon>
        <taxon>Candidatus Berkelbacteria</taxon>
    </lineage>
</organism>
<dbReference type="PANTHER" id="PTHR32332">
    <property type="entry name" value="2-NITROPROPANE DIOXYGENASE"/>
    <property type="match status" value="1"/>
</dbReference>
<keyword evidence="1" id="KW-0285">Flavoprotein</keyword>
<dbReference type="InterPro" id="IPR004136">
    <property type="entry name" value="NMO"/>
</dbReference>
<dbReference type="PANTHER" id="PTHR32332:SF18">
    <property type="entry name" value="2-NITROPROPANE DIOXYGENASE"/>
    <property type="match status" value="1"/>
</dbReference>
<sequence length="273" mass="30219">MQALLSSYEETIQAVFDAKVDAIIAGAGPHFALPSFRPQNNTNTALIPIVSSTRALKIIIGKWLKYGYKPDAIIIEGPLAGGHLGFRIDELEKPENKLENLLIDALNFLYMNGYEKIPVIVAGGIYTHEDIVRFINLGASGVQIATRFLVTDESSAPDAYKRVIITATVDNIVVSSGSPCGMPFRTRRDSPALTIPRTPKCRWHYCRLPDSRDKTLKCKAENDPNFFCICEGLLASAECIENKPSLYTMGANAYRVNETTTVRELMRELTGNF</sequence>
<accession>A0A554LGE5</accession>
<dbReference type="Proteomes" id="UP000315589">
    <property type="component" value="Unassembled WGS sequence"/>
</dbReference>